<dbReference type="InterPro" id="IPR002575">
    <property type="entry name" value="Aminoglycoside_PTrfase"/>
</dbReference>
<gene>
    <name evidence="2" type="ORF">BSTAB16_0433</name>
</gene>
<dbReference type="Gene3D" id="3.90.1200.10">
    <property type="match status" value="1"/>
</dbReference>
<proteinExistence type="predicted"/>
<dbReference type="AlphaFoldDB" id="A0AAJ5N3J0"/>
<dbReference type="Proteomes" id="UP000268684">
    <property type="component" value="Chromosome I"/>
</dbReference>
<reference evidence="2 3" key="1">
    <citation type="submission" date="2017-11" db="EMBL/GenBank/DDBJ databases">
        <authorList>
            <person name="Seth-Smith MB H."/>
        </authorList>
    </citation>
    <scope>NUCLEOTIDE SEQUENCE [LARGE SCALE GENOMIC DNA]</scope>
    <source>
        <strain evidence="2">E</strain>
    </source>
</reference>
<feature type="domain" description="Aminoglycoside phosphotransferase" evidence="1">
    <location>
        <begin position="25"/>
        <end position="264"/>
    </location>
</feature>
<dbReference type="RefSeq" id="WP_122165831.1">
    <property type="nucleotide sequence ID" value="NZ_LR025742.1"/>
</dbReference>
<sequence length="336" mass="36953">MDLLAITFDQIRDAYALGPGGPPRQVSERVWHLPTDDGGVAVKLYAPEHQGRAAKEAAVLAHFETHGDARFRVQTLKRTTVGEPLWAGSGAHAMVTRWEAGQFRTYDTFSPAEWDALGASLAALHLSLEQLHLPSLDTLRARLTAIDADGVRRSLLDALDRARSIDGAANLRCYVDLALRMIDRYYPGSVEAFPADDPQHPIHNDYNQFNYLFADANADAGTLPPLILDWEATIGAPREYELVRCLNHLPLEAPSLAAAFVRAYWRVRPANPAHIAWAVDAACLQHALKLWVVQGWLDEPSRFAAHLDGAVTMASAMVDARGQLIDFFSRCAEAGS</sequence>
<keyword evidence="3" id="KW-1185">Reference proteome</keyword>
<organism evidence="2 3">
    <name type="scientific">Burkholderia stabilis</name>
    <dbReference type="NCBI Taxonomy" id="95485"/>
    <lineage>
        <taxon>Bacteria</taxon>
        <taxon>Pseudomonadati</taxon>
        <taxon>Pseudomonadota</taxon>
        <taxon>Betaproteobacteria</taxon>
        <taxon>Burkholderiales</taxon>
        <taxon>Burkholderiaceae</taxon>
        <taxon>Burkholderia</taxon>
        <taxon>Burkholderia cepacia complex</taxon>
    </lineage>
</organism>
<evidence type="ECO:0000313" key="3">
    <source>
        <dbReference type="Proteomes" id="UP000268684"/>
    </source>
</evidence>
<dbReference type="SUPFAM" id="SSF56112">
    <property type="entry name" value="Protein kinase-like (PK-like)"/>
    <property type="match status" value="1"/>
</dbReference>
<evidence type="ECO:0000259" key="1">
    <source>
        <dbReference type="Pfam" id="PF01636"/>
    </source>
</evidence>
<protein>
    <recommendedName>
        <fullName evidence="1">Aminoglycoside phosphotransferase domain-containing protein</fullName>
    </recommendedName>
</protein>
<dbReference type="GeneID" id="71052931"/>
<dbReference type="InterPro" id="IPR011009">
    <property type="entry name" value="Kinase-like_dom_sf"/>
</dbReference>
<dbReference type="Pfam" id="PF01636">
    <property type="entry name" value="APH"/>
    <property type="match status" value="1"/>
</dbReference>
<accession>A0AAJ5N3J0</accession>
<name>A0AAJ5N3J0_9BURK</name>
<dbReference type="EMBL" id="LR025742">
    <property type="protein sequence ID" value="VBB10327.1"/>
    <property type="molecule type" value="Genomic_DNA"/>
</dbReference>
<evidence type="ECO:0000313" key="2">
    <source>
        <dbReference type="EMBL" id="VBB10327.1"/>
    </source>
</evidence>